<gene>
    <name evidence="6" type="ORF">FOMPIDRAFT_1034672</name>
</gene>
<dbReference type="PANTHER" id="PTHR31987:SF14">
    <property type="entry name" value="PUTATIVE (AFU_ORTHOLOGUE AFUA_6G09910)-RELATED"/>
    <property type="match status" value="1"/>
</dbReference>
<evidence type="ECO:0000256" key="1">
    <source>
        <dbReference type="SAM" id="MobiDB-lite"/>
    </source>
</evidence>
<feature type="domain" description="Glutaminase A central" evidence="4">
    <location>
        <begin position="340"/>
        <end position="690"/>
    </location>
</feature>
<protein>
    <recommendedName>
        <fullName evidence="8">DUF1793-domain-containing protein</fullName>
    </recommendedName>
</protein>
<accession>S8EH52</accession>
<feature type="transmembrane region" description="Helical" evidence="2">
    <location>
        <begin position="715"/>
        <end position="740"/>
    </location>
</feature>
<dbReference type="STRING" id="743788.S8EH52"/>
<organism evidence="6 7">
    <name type="scientific">Fomitopsis schrenkii</name>
    <name type="common">Brown rot fungus</name>
    <dbReference type="NCBI Taxonomy" id="2126942"/>
    <lineage>
        <taxon>Eukaryota</taxon>
        <taxon>Fungi</taxon>
        <taxon>Dikarya</taxon>
        <taxon>Basidiomycota</taxon>
        <taxon>Agaricomycotina</taxon>
        <taxon>Agaricomycetes</taxon>
        <taxon>Polyporales</taxon>
        <taxon>Fomitopsis</taxon>
    </lineage>
</organism>
<feature type="domain" description="Glutaminase A N-terminal" evidence="5">
    <location>
        <begin position="104"/>
        <end position="334"/>
    </location>
</feature>
<feature type="region of interest" description="Disordered" evidence="1">
    <location>
        <begin position="811"/>
        <end position="859"/>
    </location>
</feature>
<keyword evidence="2" id="KW-0812">Transmembrane</keyword>
<dbReference type="InterPro" id="IPR032514">
    <property type="entry name" value="GtaA_central"/>
</dbReference>
<dbReference type="GO" id="GO:0005975">
    <property type="term" value="P:carbohydrate metabolic process"/>
    <property type="evidence" value="ECO:0007669"/>
    <property type="project" value="InterPro"/>
</dbReference>
<feature type="compositionally biased region" description="Polar residues" evidence="1">
    <location>
        <begin position="826"/>
        <end position="839"/>
    </location>
</feature>
<proteinExistence type="predicted"/>
<keyword evidence="2" id="KW-0472">Membrane</keyword>
<keyword evidence="3" id="KW-0732">Signal</keyword>
<dbReference type="OrthoDB" id="3918848at2759"/>
<evidence type="ECO:0000259" key="4">
    <source>
        <dbReference type="Pfam" id="PF16335"/>
    </source>
</evidence>
<dbReference type="Proteomes" id="UP000015241">
    <property type="component" value="Unassembled WGS sequence"/>
</dbReference>
<evidence type="ECO:0008006" key="8">
    <source>
        <dbReference type="Google" id="ProtNLM"/>
    </source>
</evidence>
<dbReference type="InterPro" id="IPR008928">
    <property type="entry name" value="6-hairpin_glycosidase_sf"/>
</dbReference>
<evidence type="ECO:0000313" key="7">
    <source>
        <dbReference type="Proteomes" id="UP000015241"/>
    </source>
</evidence>
<dbReference type="InParanoid" id="S8EH52"/>
<feature type="signal peptide" evidence="3">
    <location>
        <begin position="1"/>
        <end position="24"/>
    </location>
</feature>
<dbReference type="eggNOG" id="ENOG502SHJG">
    <property type="taxonomic scope" value="Eukaryota"/>
</dbReference>
<sequence length="889" mass="95384">MRGLKPLNGLCWSILLVCSQLVWAQSFTPSAYPLAVRSPYFSTWLSATNGTSLTNAWPRFWSMVGIHNIGWAGLIRVDGTTYRWLGAPLNMNATTTATPQITPTRTILTVQAGPMQLTATFLTPIEPSDWVRQSMPFSYLSLEVSSTDGKSHSVQVYTDVSAEWLSGNTSAIATWNTTSTNQIIYHQADLQEPAAFGEAVDQAADGSLFYAIAQGTSATYQSGQDIDVRGQFASKGSLLNSQDTGFRAISNDWPVFGLAVDLGTIQSTSSPVVWTVGFVRDPSIQYTTGLGTVQNRSPYYVTEYPNVVDAMEAFVSDFSDASSRATTLDNQITQSAQSISSEYSDLVSLAARQTFGSIDITVSRENGQWNTSDAMIFMKNLGNNRRVNPVEIIYAAFPMFLYVNASYGGGLLTPLLEYQASSSYTLPYAASDIGSGYPLASGDSSSNQLGVEQSANMLIMAYAHARTSGDGSLLVEYYDLLRAWADYLVENAKTPSNQVTADGQSSANMTNLAIKGIVAIEAMAQISAAVGNSSAASYYGQIAAADTSAWESLALSQNSAQGLLFTYGSSNSWTLTYNLYADRLLQTNVVSESVYDRQGDYYYDLIDDGTSRTYGLPLDSAAAVQGNSAWLSFTAATTNSTVRNQFIDMIWKRASYNGSVGIFPATYDVDSGTVTGGSASPAQGAMFALLALDVKNTTISTTPLSTASGSSKTNVGAVVGGVVGGVGAAALILAAAFFWWRRRKAKSQEVVYEKAAPVETVESRIVSPEPYPYNLAANMSTPSAEPTTDTAIEQPPPIPLMSMKLREHLRQLQPVGPASSSSSSSGARSHTQTSGSGSRYSVDPPTTIGTSPSARSEIHGLRAEVENLRRYMEEMHAQHLDAPPSYVEE</sequence>
<dbReference type="EMBL" id="KE504126">
    <property type="protein sequence ID" value="EPT04472.1"/>
    <property type="molecule type" value="Genomic_DNA"/>
</dbReference>
<evidence type="ECO:0000256" key="3">
    <source>
        <dbReference type="SAM" id="SignalP"/>
    </source>
</evidence>
<dbReference type="HOGENOM" id="CLU_008020_1_0_1"/>
<feature type="compositionally biased region" description="Polar residues" evidence="1">
    <location>
        <begin position="777"/>
        <end position="791"/>
    </location>
</feature>
<dbReference type="Pfam" id="PF16335">
    <property type="entry name" value="GtaA_6_Hairpin"/>
    <property type="match status" value="1"/>
</dbReference>
<evidence type="ECO:0000313" key="6">
    <source>
        <dbReference type="EMBL" id="EPT04472.1"/>
    </source>
</evidence>
<feature type="chain" id="PRO_5004563030" description="DUF1793-domain-containing protein" evidence="3">
    <location>
        <begin position="25"/>
        <end position="889"/>
    </location>
</feature>
<evidence type="ECO:0000256" key="2">
    <source>
        <dbReference type="SAM" id="Phobius"/>
    </source>
</evidence>
<reference evidence="6 7" key="1">
    <citation type="journal article" date="2012" name="Science">
        <title>The Paleozoic origin of enzymatic lignin decomposition reconstructed from 31 fungal genomes.</title>
        <authorList>
            <person name="Floudas D."/>
            <person name="Binder M."/>
            <person name="Riley R."/>
            <person name="Barry K."/>
            <person name="Blanchette R.A."/>
            <person name="Henrissat B."/>
            <person name="Martinez A.T."/>
            <person name="Otillar R."/>
            <person name="Spatafora J.W."/>
            <person name="Yadav J.S."/>
            <person name="Aerts A."/>
            <person name="Benoit I."/>
            <person name="Boyd A."/>
            <person name="Carlson A."/>
            <person name="Copeland A."/>
            <person name="Coutinho P.M."/>
            <person name="de Vries R.P."/>
            <person name="Ferreira P."/>
            <person name="Findley K."/>
            <person name="Foster B."/>
            <person name="Gaskell J."/>
            <person name="Glotzer D."/>
            <person name="Gorecki P."/>
            <person name="Heitman J."/>
            <person name="Hesse C."/>
            <person name="Hori C."/>
            <person name="Igarashi K."/>
            <person name="Jurgens J.A."/>
            <person name="Kallen N."/>
            <person name="Kersten P."/>
            <person name="Kohler A."/>
            <person name="Kuees U."/>
            <person name="Kumar T.K.A."/>
            <person name="Kuo A."/>
            <person name="LaButti K."/>
            <person name="Larrondo L.F."/>
            <person name="Lindquist E."/>
            <person name="Ling A."/>
            <person name="Lombard V."/>
            <person name="Lucas S."/>
            <person name="Lundell T."/>
            <person name="Martin R."/>
            <person name="McLaughlin D.J."/>
            <person name="Morgenstern I."/>
            <person name="Morin E."/>
            <person name="Murat C."/>
            <person name="Nagy L.G."/>
            <person name="Nolan M."/>
            <person name="Ohm R.A."/>
            <person name="Patyshakuliyeva A."/>
            <person name="Rokas A."/>
            <person name="Ruiz-Duenas F.J."/>
            <person name="Sabat G."/>
            <person name="Salamov A."/>
            <person name="Samejima M."/>
            <person name="Schmutz J."/>
            <person name="Slot J.C."/>
            <person name="St John F."/>
            <person name="Stenlid J."/>
            <person name="Sun H."/>
            <person name="Sun S."/>
            <person name="Syed K."/>
            <person name="Tsang A."/>
            <person name="Wiebenga A."/>
            <person name="Young D."/>
            <person name="Pisabarro A."/>
            <person name="Eastwood D.C."/>
            <person name="Martin F."/>
            <person name="Cullen D."/>
            <person name="Grigoriev I.V."/>
            <person name="Hibbett D.S."/>
        </authorList>
    </citation>
    <scope>NUCLEOTIDE SEQUENCE</scope>
    <source>
        <strain evidence="7">FP-58527</strain>
    </source>
</reference>
<dbReference type="Pfam" id="PF17168">
    <property type="entry name" value="DUF5127"/>
    <property type="match status" value="1"/>
</dbReference>
<dbReference type="SUPFAM" id="SSF48208">
    <property type="entry name" value="Six-hairpin glycosidases"/>
    <property type="match status" value="1"/>
</dbReference>
<dbReference type="InterPro" id="IPR033433">
    <property type="entry name" value="GtaA_N"/>
</dbReference>
<evidence type="ECO:0000259" key="5">
    <source>
        <dbReference type="Pfam" id="PF17168"/>
    </source>
</evidence>
<name>S8EH52_FOMSC</name>
<dbReference type="AlphaFoldDB" id="S8EH52"/>
<dbReference type="InterPro" id="IPR052743">
    <property type="entry name" value="Glutaminase_GtaA"/>
</dbReference>
<keyword evidence="2" id="KW-1133">Transmembrane helix</keyword>
<feature type="region of interest" description="Disordered" evidence="1">
    <location>
        <begin position="776"/>
        <end position="797"/>
    </location>
</feature>
<dbReference type="PANTHER" id="PTHR31987">
    <property type="entry name" value="GLUTAMINASE A-RELATED"/>
    <property type="match status" value="1"/>
</dbReference>
<keyword evidence="7" id="KW-1185">Reference proteome</keyword>